<dbReference type="EMBL" id="JASPKY010000061">
    <property type="protein sequence ID" value="KAK9744194.1"/>
    <property type="molecule type" value="Genomic_DNA"/>
</dbReference>
<evidence type="ECO:0000313" key="3">
    <source>
        <dbReference type="Proteomes" id="UP001458880"/>
    </source>
</evidence>
<dbReference type="AlphaFoldDB" id="A0AAW1MCQ7"/>
<evidence type="ECO:0000313" key="2">
    <source>
        <dbReference type="EMBL" id="KAK9744194.1"/>
    </source>
</evidence>
<dbReference type="Proteomes" id="UP001458880">
    <property type="component" value="Unassembled WGS sequence"/>
</dbReference>
<comment type="caution">
    <text evidence="2">The sequence shown here is derived from an EMBL/GenBank/DDBJ whole genome shotgun (WGS) entry which is preliminary data.</text>
</comment>
<reference evidence="2 3" key="1">
    <citation type="journal article" date="2024" name="BMC Genomics">
        <title>De novo assembly and annotation of Popillia japonica's genome with initial clues to its potential as an invasive pest.</title>
        <authorList>
            <person name="Cucini C."/>
            <person name="Boschi S."/>
            <person name="Funari R."/>
            <person name="Cardaioli E."/>
            <person name="Iannotti N."/>
            <person name="Marturano G."/>
            <person name="Paoli F."/>
            <person name="Bruttini M."/>
            <person name="Carapelli A."/>
            <person name="Frati F."/>
            <person name="Nardi F."/>
        </authorList>
    </citation>
    <scope>NUCLEOTIDE SEQUENCE [LARGE SCALE GENOMIC DNA]</scope>
    <source>
        <strain evidence="2">DMR45628</strain>
    </source>
</reference>
<feature type="region of interest" description="Disordered" evidence="1">
    <location>
        <begin position="80"/>
        <end position="104"/>
    </location>
</feature>
<name>A0AAW1MCQ7_POPJA</name>
<organism evidence="2 3">
    <name type="scientific">Popillia japonica</name>
    <name type="common">Japanese beetle</name>
    <dbReference type="NCBI Taxonomy" id="7064"/>
    <lineage>
        <taxon>Eukaryota</taxon>
        <taxon>Metazoa</taxon>
        <taxon>Ecdysozoa</taxon>
        <taxon>Arthropoda</taxon>
        <taxon>Hexapoda</taxon>
        <taxon>Insecta</taxon>
        <taxon>Pterygota</taxon>
        <taxon>Neoptera</taxon>
        <taxon>Endopterygota</taxon>
        <taxon>Coleoptera</taxon>
        <taxon>Polyphaga</taxon>
        <taxon>Scarabaeiformia</taxon>
        <taxon>Scarabaeidae</taxon>
        <taxon>Rutelinae</taxon>
        <taxon>Popillia</taxon>
    </lineage>
</organism>
<keyword evidence="3" id="KW-1185">Reference proteome</keyword>
<sequence length="128" mass="14406">MRTRSSAARPRRPRLHLHIKLRDRGTRLSRVEEIRPNTVTRNTTMKLIFAIFLAILALVKSQYYGFDELPSNAFSGGLDASYRSTRDPRQNRGPVLFPQAPPDNGETSGVIVGASGYGFVPPQQRSYF</sequence>
<evidence type="ECO:0000256" key="1">
    <source>
        <dbReference type="SAM" id="MobiDB-lite"/>
    </source>
</evidence>
<accession>A0AAW1MCQ7</accession>
<proteinExistence type="predicted"/>
<gene>
    <name evidence="2" type="ORF">QE152_g7989</name>
</gene>
<protein>
    <submittedName>
        <fullName evidence="2">Uncharacterized protein</fullName>
    </submittedName>
</protein>